<proteinExistence type="inferred from homology"/>
<dbReference type="PRINTS" id="PR01438">
    <property type="entry name" value="UNVRSLSTRESS"/>
</dbReference>
<dbReference type="PANTHER" id="PTHR46268:SF6">
    <property type="entry name" value="UNIVERSAL STRESS PROTEIN UP12"/>
    <property type="match status" value="1"/>
</dbReference>
<dbReference type="EMBL" id="AP027268">
    <property type="protein sequence ID" value="BDW93553.1"/>
    <property type="molecule type" value="Genomic_DNA"/>
</dbReference>
<gene>
    <name evidence="3" type="primary">uspA_4</name>
    <name evidence="3" type="ORF">MACH07_23850</name>
</gene>
<sequence>MDIMKKILVPVDFSEHSEYALHVAAIIAKQHNAGIVLLHMIGMSDSVLANSEIAEEAEAKYYLNLAKDKIKQYTEKEYLKGISLEAIIQNYKDFEEVNNVAEEKNCDLVVMGSHGTSGISELFVGSNTEKVVRTSNVPVIVIKKPHQDFTIKKMVMATDFANKSVSAYIKADTFAKLFNASLEVVYVNTTGANFIGYDIVDKRLKAFKKELGKDVNINFYSSPSVERGILKYCQEKNADLLVIPTHGRKGLAHFVVGSLAENVSNHAQMPVMTIKM</sequence>
<evidence type="ECO:0000256" key="1">
    <source>
        <dbReference type="ARBA" id="ARBA00008791"/>
    </source>
</evidence>
<evidence type="ECO:0000313" key="3">
    <source>
        <dbReference type="EMBL" id="BDW93553.1"/>
    </source>
</evidence>
<dbReference type="InterPro" id="IPR006015">
    <property type="entry name" value="Universal_stress_UspA"/>
</dbReference>
<reference evidence="3 4" key="1">
    <citation type="submission" date="2023-01" db="EMBL/GenBank/DDBJ databases">
        <title>Complete genome sequence of Muricauda aquimarina strain IFOP_LL357.</title>
        <authorList>
            <person name="Gajardo G."/>
            <person name="Ueki S."/>
            <person name="Maruyama F."/>
        </authorList>
    </citation>
    <scope>NUCLEOTIDE SEQUENCE [LARGE SCALE GENOMIC DNA]</scope>
    <source>
        <strain evidence="3 4">IFOP_LL357</strain>
    </source>
</reference>
<feature type="domain" description="UspA" evidence="2">
    <location>
        <begin position="151"/>
        <end position="275"/>
    </location>
</feature>
<comment type="similarity">
    <text evidence="1">Belongs to the universal stress protein A family.</text>
</comment>
<protein>
    <submittedName>
        <fullName evidence="3">Universal stress protein UspA</fullName>
    </submittedName>
</protein>
<dbReference type="InterPro" id="IPR006016">
    <property type="entry name" value="UspA"/>
</dbReference>
<evidence type="ECO:0000313" key="4">
    <source>
        <dbReference type="Proteomes" id="UP001330184"/>
    </source>
</evidence>
<dbReference type="AlphaFoldDB" id="A0AA48HJS6"/>
<organism evidence="3 4">
    <name type="scientific">Flagellimonas marinaquae</name>
    <dbReference type="NCBI Taxonomy" id="254955"/>
    <lineage>
        <taxon>Bacteria</taxon>
        <taxon>Pseudomonadati</taxon>
        <taxon>Bacteroidota</taxon>
        <taxon>Flavobacteriia</taxon>
        <taxon>Flavobacteriales</taxon>
        <taxon>Flavobacteriaceae</taxon>
        <taxon>Flagellimonas</taxon>
    </lineage>
</organism>
<accession>A0AA48HJS6</accession>
<dbReference type="Gene3D" id="3.40.50.620">
    <property type="entry name" value="HUPs"/>
    <property type="match status" value="2"/>
</dbReference>
<dbReference type="PANTHER" id="PTHR46268">
    <property type="entry name" value="STRESS RESPONSE PROTEIN NHAX"/>
    <property type="match status" value="1"/>
</dbReference>
<evidence type="ECO:0000259" key="2">
    <source>
        <dbReference type="Pfam" id="PF00582"/>
    </source>
</evidence>
<keyword evidence="4" id="KW-1185">Reference proteome</keyword>
<dbReference type="CDD" id="cd00293">
    <property type="entry name" value="USP-like"/>
    <property type="match status" value="2"/>
</dbReference>
<name>A0AA48HJS6_9FLAO</name>
<dbReference type="Pfam" id="PF00582">
    <property type="entry name" value="Usp"/>
    <property type="match status" value="2"/>
</dbReference>
<feature type="domain" description="UspA" evidence="2">
    <location>
        <begin position="4"/>
        <end position="143"/>
    </location>
</feature>
<dbReference type="SUPFAM" id="SSF52402">
    <property type="entry name" value="Adenine nucleotide alpha hydrolases-like"/>
    <property type="match status" value="2"/>
</dbReference>
<dbReference type="Proteomes" id="UP001330184">
    <property type="component" value="Chromosome"/>
</dbReference>
<dbReference type="InterPro" id="IPR014729">
    <property type="entry name" value="Rossmann-like_a/b/a_fold"/>
</dbReference>